<gene>
    <name evidence="1" type="ORF">D0Y65_003878</name>
</gene>
<comment type="caution">
    <text evidence="1">The sequence shown here is derived from an EMBL/GenBank/DDBJ whole genome shotgun (WGS) entry which is preliminary data.</text>
</comment>
<dbReference type="Proteomes" id="UP000289340">
    <property type="component" value="Chromosome 2"/>
</dbReference>
<dbReference type="EMBL" id="QZWG01000002">
    <property type="protein sequence ID" value="RZC24910.1"/>
    <property type="molecule type" value="Genomic_DNA"/>
</dbReference>
<protein>
    <submittedName>
        <fullName evidence="1">Uncharacterized protein</fullName>
    </submittedName>
</protein>
<organism evidence="1 2">
    <name type="scientific">Glycine soja</name>
    <name type="common">Wild soybean</name>
    <dbReference type="NCBI Taxonomy" id="3848"/>
    <lineage>
        <taxon>Eukaryota</taxon>
        <taxon>Viridiplantae</taxon>
        <taxon>Streptophyta</taxon>
        <taxon>Embryophyta</taxon>
        <taxon>Tracheophyta</taxon>
        <taxon>Spermatophyta</taxon>
        <taxon>Magnoliopsida</taxon>
        <taxon>eudicotyledons</taxon>
        <taxon>Gunneridae</taxon>
        <taxon>Pentapetalae</taxon>
        <taxon>rosids</taxon>
        <taxon>fabids</taxon>
        <taxon>Fabales</taxon>
        <taxon>Fabaceae</taxon>
        <taxon>Papilionoideae</taxon>
        <taxon>50 kb inversion clade</taxon>
        <taxon>NPAAA clade</taxon>
        <taxon>indigoferoid/millettioid clade</taxon>
        <taxon>Phaseoleae</taxon>
        <taxon>Glycine</taxon>
        <taxon>Glycine subgen. Soja</taxon>
    </lineage>
</organism>
<keyword evidence="2" id="KW-1185">Reference proteome</keyword>
<reference evidence="1 2" key="1">
    <citation type="submission" date="2018-09" db="EMBL/GenBank/DDBJ databases">
        <title>A high-quality reference genome of wild soybean provides a powerful tool to mine soybean genomes.</title>
        <authorList>
            <person name="Xie M."/>
            <person name="Chung C.Y.L."/>
            <person name="Li M.-W."/>
            <person name="Wong F.-L."/>
            <person name="Chan T.-F."/>
            <person name="Lam H.-M."/>
        </authorList>
    </citation>
    <scope>NUCLEOTIDE SEQUENCE [LARGE SCALE GENOMIC DNA]</scope>
    <source>
        <strain evidence="2">cv. W05</strain>
        <tissue evidence="1">Hypocotyl of etiolated seedlings</tissue>
    </source>
</reference>
<dbReference type="AlphaFoldDB" id="A0A445LNP7"/>
<evidence type="ECO:0000313" key="1">
    <source>
        <dbReference type="EMBL" id="RZC24910.1"/>
    </source>
</evidence>
<sequence length="114" mass="13490">MQEIFLGLLFLSRTCIRRHQFFNFRCRNDVVWCFFVFHNDNAVWGNNVLSVRAVGGVMVGDVEHRETEYNPDQYLWEKEFTLTGRTYQRQDLEATQGHQGLYLEVESLSSFSFP</sequence>
<accession>A0A445LNP7</accession>
<name>A0A445LNP7_GLYSO</name>
<evidence type="ECO:0000313" key="2">
    <source>
        <dbReference type="Proteomes" id="UP000289340"/>
    </source>
</evidence>
<proteinExistence type="predicted"/>